<sequence length="215" mass="23810">MNDNRRGAELHIIQIGDVLVSPDIFTEEFCCDLDKCKGACCVEGDAGAPVTLDEIGDIEESLDAVWEDLTASAQSIIDKQGVAYSDADGDLVTSIVGGKDCVFTCHQDLTDRNDGHTIHNCCLCALECACNAGKTQWAKPISCALYPIREKQFNGGLVGINYHRWDICKDAVKKGRELHLPLYVFLKEPLIRRFGQDWYDELLSIAEELKKQGLL</sequence>
<name>A0ABV1FQ88_9BACT</name>
<dbReference type="Pfam" id="PF11307">
    <property type="entry name" value="DUF3109"/>
    <property type="match status" value="1"/>
</dbReference>
<evidence type="ECO:0000313" key="3">
    <source>
        <dbReference type="Proteomes" id="UP001487296"/>
    </source>
</evidence>
<evidence type="ECO:0000313" key="2">
    <source>
        <dbReference type="EMBL" id="MEQ2486514.1"/>
    </source>
</evidence>
<proteinExistence type="inferred from homology"/>
<dbReference type="Proteomes" id="UP001487296">
    <property type="component" value="Unassembled WGS sequence"/>
</dbReference>
<evidence type="ECO:0000256" key="1">
    <source>
        <dbReference type="ARBA" id="ARBA00093770"/>
    </source>
</evidence>
<dbReference type="RefSeq" id="WP_215759596.1">
    <property type="nucleotide sequence ID" value="NZ_JAHKBE010000015.1"/>
</dbReference>
<keyword evidence="3" id="KW-1185">Reference proteome</keyword>
<dbReference type="EMBL" id="JBBNFP010000015">
    <property type="protein sequence ID" value="MEQ2486514.1"/>
    <property type="molecule type" value="Genomic_DNA"/>
</dbReference>
<comment type="caution">
    <text evidence="2">The sequence shown here is derived from an EMBL/GenBank/DDBJ whole genome shotgun (WGS) entry which is preliminary data.</text>
</comment>
<reference evidence="2 3" key="1">
    <citation type="submission" date="2024-04" db="EMBL/GenBank/DDBJ databases">
        <title>Human intestinal bacterial collection.</title>
        <authorList>
            <person name="Pauvert C."/>
            <person name="Hitch T.C.A."/>
            <person name="Clavel T."/>
        </authorList>
    </citation>
    <scope>NUCLEOTIDE SEQUENCE [LARGE SCALE GENOMIC DNA]</scope>
    <source>
        <strain evidence="2 3">CLA-AA-H145</strain>
    </source>
</reference>
<accession>A0ABV1FQ88</accession>
<comment type="similarity">
    <text evidence="1">Belongs to the Rv0495c family.</text>
</comment>
<dbReference type="InterPro" id="IPR021458">
    <property type="entry name" value="Rv0495c"/>
</dbReference>
<organism evidence="2 3">
    <name type="scientific">Hallella faecis</name>
    <dbReference type="NCBI Taxonomy" id="2841596"/>
    <lineage>
        <taxon>Bacteria</taxon>
        <taxon>Pseudomonadati</taxon>
        <taxon>Bacteroidota</taxon>
        <taxon>Bacteroidia</taxon>
        <taxon>Bacteroidales</taxon>
        <taxon>Prevotellaceae</taxon>
        <taxon>Hallella</taxon>
    </lineage>
</organism>
<gene>
    <name evidence="2" type="ORF">AAAT34_05510</name>
</gene>
<protein>
    <submittedName>
        <fullName evidence="2">DUF3109 family protein</fullName>
    </submittedName>
</protein>